<dbReference type="PANTHER" id="PTHR47959">
    <property type="entry name" value="ATP-DEPENDENT RNA HELICASE RHLE-RELATED"/>
    <property type="match status" value="1"/>
</dbReference>
<dbReference type="AlphaFoldDB" id="A0A154P819"/>
<evidence type="ECO:0000256" key="10">
    <source>
        <dbReference type="ARBA" id="ARBA00047984"/>
    </source>
</evidence>
<dbReference type="EC" id="3.6.4.13" evidence="2"/>
<feature type="short sequence motif" description="Q motif" evidence="11">
    <location>
        <begin position="158"/>
        <end position="186"/>
    </location>
</feature>
<comment type="catalytic activity">
    <reaction evidence="10">
        <text>ATP + H2O = ADP + phosphate + H(+)</text>
        <dbReference type="Rhea" id="RHEA:13065"/>
        <dbReference type="ChEBI" id="CHEBI:15377"/>
        <dbReference type="ChEBI" id="CHEBI:15378"/>
        <dbReference type="ChEBI" id="CHEBI:30616"/>
        <dbReference type="ChEBI" id="CHEBI:43474"/>
        <dbReference type="ChEBI" id="CHEBI:456216"/>
        <dbReference type="EC" id="3.6.4.13"/>
    </reaction>
</comment>
<evidence type="ECO:0000256" key="9">
    <source>
        <dbReference type="ARBA" id="ARBA00043999"/>
    </source>
</evidence>
<dbReference type="PROSITE" id="PS51195">
    <property type="entry name" value="Q_MOTIF"/>
    <property type="match status" value="1"/>
</dbReference>
<comment type="similarity">
    <text evidence="9">Belongs to the DEAD box helicase family. DDX27/DRS1 subfamily.</text>
</comment>
<dbReference type="CDD" id="cd18787">
    <property type="entry name" value="SF2_C_DEAD"/>
    <property type="match status" value="1"/>
</dbReference>
<feature type="compositionally biased region" description="Basic and acidic residues" evidence="13">
    <location>
        <begin position="594"/>
        <end position="620"/>
    </location>
</feature>
<feature type="compositionally biased region" description="Basic and acidic residues" evidence="13">
    <location>
        <begin position="636"/>
        <end position="650"/>
    </location>
</feature>
<dbReference type="FunFam" id="3.40.50.300:FF:000842">
    <property type="entry name" value="ATP-dependent RNA helicase DRS1"/>
    <property type="match status" value="1"/>
</dbReference>
<dbReference type="InterPro" id="IPR027417">
    <property type="entry name" value="P-loop_NTPase"/>
</dbReference>
<keyword evidence="6 12" id="KW-0347">Helicase</keyword>
<dbReference type="GO" id="GO:0005829">
    <property type="term" value="C:cytosol"/>
    <property type="evidence" value="ECO:0007669"/>
    <property type="project" value="TreeGrafter"/>
</dbReference>
<dbReference type="InterPro" id="IPR014001">
    <property type="entry name" value="Helicase_ATP-bd"/>
</dbReference>
<evidence type="ECO:0000256" key="2">
    <source>
        <dbReference type="ARBA" id="ARBA00012552"/>
    </source>
</evidence>
<evidence type="ECO:0000259" key="16">
    <source>
        <dbReference type="PROSITE" id="PS51195"/>
    </source>
</evidence>
<dbReference type="SUPFAM" id="SSF52540">
    <property type="entry name" value="P-loop containing nucleoside triphosphate hydrolases"/>
    <property type="match status" value="1"/>
</dbReference>
<dbReference type="EMBL" id="KQ434839">
    <property type="protein sequence ID" value="KZC08017.1"/>
    <property type="molecule type" value="Genomic_DNA"/>
</dbReference>
<feature type="domain" description="DEAD-box RNA helicase Q" evidence="16">
    <location>
        <begin position="158"/>
        <end position="186"/>
    </location>
</feature>
<evidence type="ECO:0000256" key="6">
    <source>
        <dbReference type="ARBA" id="ARBA00022806"/>
    </source>
</evidence>
<dbReference type="GO" id="GO:0010468">
    <property type="term" value="P:regulation of gene expression"/>
    <property type="evidence" value="ECO:0007669"/>
    <property type="project" value="UniProtKB-ARBA"/>
</dbReference>
<dbReference type="Proteomes" id="UP000076502">
    <property type="component" value="Unassembled WGS sequence"/>
</dbReference>
<dbReference type="InterPro" id="IPR001650">
    <property type="entry name" value="Helicase_C-like"/>
</dbReference>
<evidence type="ECO:0000256" key="3">
    <source>
        <dbReference type="ARBA" id="ARBA00022517"/>
    </source>
</evidence>
<dbReference type="GO" id="GO:0006364">
    <property type="term" value="P:rRNA processing"/>
    <property type="evidence" value="ECO:0007669"/>
    <property type="project" value="UniProtKB-ARBA"/>
</dbReference>
<proteinExistence type="inferred from homology"/>
<feature type="domain" description="Helicase C-terminal" evidence="15">
    <location>
        <begin position="375"/>
        <end position="555"/>
    </location>
</feature>
<evidence type="ECO:0000256" key="11">
    <source>
        <dbReference type="PROSITE-ProRule" id="PRU00552"/>
    </source>
</evidence>
<dbReference type="STRING" id="178035.A0A154P819"/>
<feature type="domain" description="Helicase ATP-binding" evidence="14">
    <location>
        <begin position="189"/>
        <end position="364"/>
    </location>
</feature>
<keyword evidence="5 12" id="KW-0378">Hydrolase</keyword>
<keyword evidence="18" id="KW-1185">Reference proteome</keyword>
<evidence type="ECO:0000313" key="18">
    <source>
        <dbReference type="Proteomes" id="UP000076502"/>
    </source>
</evidence>
<dbReference type="GO" id="GO:0005730">
    <property type="term" value="C:nucleolus"/>
    <property type="evidence" value="ECO:0007669"/>
    <property type="project" value="UniProtKB-SubCell"/>
</dbReference>
<comment type="subcellular location">
    <subcellularLocation>
        <location evidence="1">Nucleus</location>
        <location evidence="1">Nucleolus</location>
    </subcellularLocation>
</comment>
<dbReference type="GO" id="GO:0005524">
    <property type="term" value="F:ATP binding"/>
    <property type="evidence" value="ECO:0007669"/>
    <property type="project" value="UniProtKB-KW"/>
</dbReference>
<dbReference type="GO" id="GO:0003676">
    <property type="term" value="F:nucleic acid binding"/>
    <property type="evidence" value="ECO:0007669"/>
    <property type="project" value="InterPro"/>
</dbReference>
<evidence type="ECO:0000313" key="17">
    <source>
        <dbReference type="EMBL" id="KZC08017.1"/>
    </source>
</evidence>
<evidence type="ECO:0000256" key="12">
    <source>
        <dbReference type="RuleBase" id="RU000492"/>
    </source>
</evidence>
<keyword evidence="7 12" id="KW-0067">ATP-binding</keyword>
<evidence type="ECO:0000256" key="1">
    <source>
        <dbReference type="ARBA" id="ARBA00004604"/>
    </source>
</evidence>
<organism evidence="17 18">
    <name type="scientific">Dufourea novaeangliae</name>
    <name type="common">Sweat bee</name>
    <dbReference type="NCBI Taxonomy" id="178035"/>
    <lineage>
        <taxon>Eukaryota</taxon>
        <taxon>Metazoa</taxon>
        <taxon>Ecdysozoa</taxon>
        <taxon>Arthropoda</taxon>
        <taxon>Hexapoda</taxon>
        <taxon>Insecta</taxon>
        <taxon>Pterygota</taxon>
        <taxon>Neoptera</taxon>
        <taxon>Endopterygota</taxon>
        <taxon>Hymenoptera</taxon>
        <taxon>Apocrita</taxon>
        <taxon>Aculeata</taxon>
        <taxon>Apoidea</taxon>
        <taxon>Anthophila</taxon>
        <taxon>Halictidae</taxon>
        <taxon>Rophitinae</taxon>
        <taxon>Dufourea</taxon>
    </lineage>
</organism>
<feature type="region of interest" description="Disordered" evidence="13">
    <location>
        <begin position="662"/>
        <end position="743"/>
    </location>
</feature>
<dbReference type="Pfam" id="PF00271">
    <property type="entry name" value="Helicase_C"/>
    <property type="match status" value="1"/>
</dbReference>
<dbReference type="PROSITE" id="PS51194">
    <property type="entry name" value="HELICASE_CTER"/>
    <property type="match status" value="1"/>
</dbReference>
<dbReference type="InterPro" id="IPR011545">
    <property type="entry name" value="DEAD/DEAH_box_helicase_dom"/>
</dbReference>
<gene>
    <name evidence="17" type="ORF">WN55_09080</name>
</gene>
<accession>A0A154P819</accession>
<protein>
    <recommendedName>
        <fullName evidence="2">RNA helicase</fullName>
        <ecNumber evidence="2">3.6.4.13</ecNumber>
    </recommendedName>
</protein>
<keyword evidence="8" id="KW-0539">Nucleus</keyword>
<evidence type="ECO:0000256" key="4">
    <source>
        <dbReference type="ARBA" id="ARBA00022741"/>
    </source>
</evidence>
<dbReference type="CDD" id="cd17947">
    <property type="entry name" value="DEADc_DDX27"/>
    <property type="match status" value="1"/>
</dbReference>
<dbReference type="PANTHER" id="PTHR47959:SF1">
    <property type="entry name" value="ATP-DEPENDENT RNA HELICASE DBPA"/>
    <property type="match status" value="1"/>
</dbReference>
<dbReference type="SMART" id="SM00487">
    <property type="entry name" value="DEXDc"/>
    <property type="match status" value="1"/>
</dbReference>
<dbReference type="InterPro" id="IPR014014">
    <property type="entry name" value="RNA_helicase_DEAD_Q_motif"/>
</dbReference>
<feature type="compositionally biased region" description="Acidic residues" evidence="13">
    <location>
        <begin position="11"/>
        <end position="27"/>
    </location>
</feature>
<dbReference type="Pfam" id="PF00270">
    <property type="entry name" value="DEAD"/>
    <property type="match status" value="1"/>
</dbReference>
<dbReference type="InterPro" id="IPR000629">
    <property type="entry name" value="RNA-helicase_DEAD-box_CS"/>
</dbReference>
<evidence type="ECO:0000259" key="15">
    <source>
        <dbReference type="PROSITE" id="PS51194"/>
    </source>
</evidence>
<evidence type="ECO:0000256" key="8">
    <source>
        <dbReference type="ARBA" id="ARBA00023242"/>
    </source>
</evidence>
<feature type="region of interest" description="Disordered" evidence="13">
    <location>
        <begin position="585"/>
        <end position="650"/>
    </location>
</feature>
<dbReference type="SMART" id="SM00490">
    <property type="entry name" value="HELICc"/>
    <property type="match status" value="1"/>
</dbReference>
<feature type="region of interest" description="Disordered" evidence="13">
    <location>
        <begin position="10"/>
        <end position="38"/>
    </location>
</feature>
<evidence type="ECO:0000256" key="5">
    <source>
        <dbReference type="ARBA" id="ARBA00022801"/>
    </source>
</evidence>
<reference evidence="17 18" key="1">
    <citation type="submission" date="2015-07" db="EMBL/GenBank/DDBJ databases">
        <title>The genome of Dufourea novaeangliae.</title>
        <authorList>
            <person name="Pan H."/>
            <person name="Kapheim K."/>
        </authorList>
    </citation>
    <scope>NUCLEOTIDE SEQUENCE [LARGE SCALE GENOMIC DNA]</scope>
    <source>
        <strain evidence="17">0120121106</strain>
        <tissue evidence="17">Whole body</tissue>
    </source>
</reference>
<sequence>MDCDLIKTIEDDQEVPDYSENSDVEDDFQPRKQKKKEKKDFDRNFQFINDVSEYNKDTWNDLSKYIKRKAKTKLDDKIKKIRKETETEVCISIKKDDNSVTDPSEVKREDDEISLSEDELKKDVFKTREKKSKKKKVAKESDEETINFEEYSNLEPYATFYQMNLSRPLLKAITAMHFVHPTPIQAATIPVALMGRDICGCAATGTGKTAAYMLPTLERLLYRPLDGPAVSRVLVLVPTRELGVQVYQVTKQLSQFTTVEVGLSVGGLDVKVQESVLRKNPDIVIATPGRLIDHLKNTPTFSLDSIEVLILDEADRMLDEYFAEQMKYIVTQCSRSRQTILFSATMTEEVKDLAAVSLDKPVKVFVDSNQDVAFNLRQEFIRIRKEREGDREAILAALICRTFHDHAMVFVQTKKQAHRLHILLGLLGVKVGELHGNLTQPQRLENLRKFKNEEIDILLATDVAARGLDISGVKTVINFVMPATMQHYIHRVGRTARAGRVGVSVSLAGEQERSLVKEIIKNAKNPVKNRIIPPDIIEKYNKRLQSLEPDIRKILEEERNEREIAKMENQANRVEKLLKNADNKNEQRSWFQTQKERKEEQEKLALTEKRPKSKEKKQQNKEPSNIVEEKKKKKGSKEPKKETAEDRANKELEKIAAYQARLAKKKNKQKKIRTVVEDNKSTNNRRAVKRPKSSFAADLTDISKKAVKRMRYEANTKKNQSKTKGGHSFSRGKMDNRKAFGKR</sequence>
<feature type="compositionally biased region" description="Basic and acidic residues" evidence="13">
    <location>
        <begin position="732"/>
        <end position="743"/>
    </location>
</feature>
<dbReference type="PROSITE" id="PS51192">
    <property type="entry name" value="HELICASE_ATP_BIND_1"/>
    <property type="match status" value="1"/>
</dbReference>
<dbReference type="Gene3D" id="3.40.50.300">
    <property type="entry name" value="P-loop containing nucleotide triphosphate hydrolases"/>
    <property type="match status" value="2"/>
</dbReference>
<dbReference type="OrthoDB" id="10259843at2759"/>
<name>A0A154P819_DUFNO</name>
<evidence type="ECO:0000256" key="7">
    <source>
        <dbReference type="ARBA" id="ARBA00022840"/>
    </source>
</evidence>
<evidence type="ECO:0000256" key="13">
    <source>
        <dbReference type="SAM" id="MobiDB-lite"/>
    </source>
</evidence>
<keyword evidence="3" id="KW-0690">Ribosome biogenesis</keyword>
<dbReference type="InterPro" id="IPR050079">
    <property type="entry name" value="DEAD_box_RNA_helicase"/>
</dbReference>
<evidence type="ECO:0000259" key="14">
    <source>
        <dbReference type="PROSITE" id="PS51192"/>
    </source>
</evidence>
<feature type="compositionally biased region" description="Basic residues" evidence="13">
    <location>
        <begin position="662"/>
        <end position="673"/>
    </location>
</feature>
<dbReference type="GO" id="GO:0003724">
    <property type="term" value="F:RNA helicase activity"/>
    <property type="evidence" value="ECO:0007669"/>
    <property type="project" value="UniProtKB-EC"/>
</dbReference>
<keyword evidence="4 12" id="KW-0547">Nucleotide-binding</keyword>
<dbReference type="GO" id="GO:0016787">
    <property type="term" value="F:hydrolase activity"/>
    <property type="evidence" value="ECO:0007669"/>
    <property type="project" value="UniProtKB-KW"/>
</dbReference>
<dbReference type="PROSITE" id="PS00039">
    <property type="entry name" value="DEAD_ATP_HELICASE"/>
    <property type="match status" value="1"/>
</dbReference>